<keyword evidence="3" id="KW-1185">Reference proteome</keyword>
<dbReference type="KEGG" id="mmil:sm9_2053"/>
<feature type="transmembrane region" description="Helical" evidence="1">
    <location>
        <begin position="14"/>
        <end position="34"/>
    </location>
</feature>
<gene>
    <name evidence="2" type="ORF">sm9_2053</name>
</gene>
<reference evidence="2 3" key="1">
    <citation type="submission" date="2015-04" db="EMBL/GenBank/DDBJ databases">
        <title>The complete genome sequence of the rumen methanogen Methanobrevibacter millerae SM9.</title>
        <authorList>
            <person name="Leahy S.C."/>
            <person name="Kelly W.J."/>
            <person name="Pacheco D.M."/>
            <person name="Li D."/>
            <person name="Altermann E."/>
            <person name="Attwood G.T."/>
        </authorList>
    </citation>
    <scope>NUCLEOTIDE SEQUENCE [LARGE SCALE GENOMIC DNA]</scope>
    <source>
        <strain evidence="2 3">SM9</strain>
    </source>
</reference>
<feature type="transmembrane region" description="Helical" evidence="1">
    <location>
        <begin position="82"/>
        <end position="109"/>
    </location>
</feature>
<dbReference type="Proteomes" id="UP000067738">
    <property type="component" value="Chromosome"/>
</dbReference>
<protein>
    <submittedName>
        <fullName evidence="2">Uncharacterized protein</fullName>
    </submittedName>
</protein>
<accession>A0A0U3EDW7</accession>
<organism evidence="2 3">
    <name type="scientific">Methanobrevibacter millerae</name>
    <dbReference type="NCBI Taxonomy" id="230361"/>
    <lineage>
        <taxon>Archaea</taxon>
        <taxon>Methanobacteriati</taxon>
        <taxon>Methanobacteriota</taxon>
        <taxon>Methanomada group</taxon>
        <taxon>Methanobacteria</taxon>
        <taxon>Methanobacteriales</taxon>
        <taxon>Methanobacteriaceae</taxon>
        <taxon>Methanobrevibacter</taxon>
    </lineage>
</organism>
<evidence type="ECO:0000313" key="3">
    <source>
        <dbReference type="Proteomes" id="UP000067738"/>
    </source>
</evidence>
<dbReference type="AlphaFoldDB" id="A0A0U3EDW7"/>
<keyword evidence="1" id="KW-1133">Transmembrane helix</keyword>
<evidence type="ECO:0000313" key="2">
    <source>
        <dbReference type="EMBL" id="ALT69809.1"/>
    </source>
</evidence>
<keyword evidence="1" id="KW-0472">Membrane</keyword>
<sequence>MFEYRVKGRNLAKIVSYGYLIIGALLIIVTFALNNNEGALALAQRGTSIIVLIFGDVMYFIFAGTIYFLSTKYENDKMLWKIYIAIAILNFIIIGFSPIILAFSILLVVAGNDIRKELQ</sequence>
<dbReference type="PATRIC" id="fig|230361.4.peg.2124"/>
<evidence type="ECO:0000256" key="1">
    <source>
        <dbReference type="SAM" id="Phobius"/>
    </source>
</evidence>
<proteinExistence type="predicted"/>
<keyword evidence="1" id="KW-0812">Transmembrane</keyword>
<name>A0A0U3EDW7_9EURY</name>
<dbReference type="EMBL" id="CP011266">
    <property type="protein sequence ID" value="ALT69809.1"/>
    <property type="molecule type" value="Genomic_DNA"/>
</dbReference>
<feature type="transmembrane region" description="Helical" evidence="1">
    <location>
        <begin position="46"/>
        <end position="70"/>
    </location>
</feature>